<dbReference type="EMBL" id="AAXKXX010000001">
    <property type="protein sequence ID" value="EGQ4383664.1"/>
    <property type="molecule type" value="Genomic_DNA"/>
</dbReference>
<dbReference type="GeneID" id="93822831"/>
<dbReference type="eggNOG" id="COG0225">
    <property type="taxonomic scope" value="Bacteria"/>
</dbReference>
<comment type="caution">
    <text evidence="9">The sequence shown here is derived from an EMBL/GenBank/DDBJ whole genome shotgun (WGS) entry which is preliminary data.</text>
</comment>
<dbReference type="STRING" id="937773.SPSINT_1136"/>
<organism evidence="9 12">
    <name type="scientific">Staphylococcus pseudintermedius</name>
    <dbReference type="NCBI Taxonomy" id="283734"/>
    <lineage>
        <taxon>Bacteria</taxon>
        <taxon>Bacillati</taxon>
        <taxon>Bacillota</taxon>
        <taxon>Bacilli</taxon>
        <taxon>Bacillales</taxon>
        <taxon>Staphylococcaceae</taxon>
        <taxon>Staphylococcus</taxon>
        <taxon>Staphylococcus intermedius group</taxon>
    </lineage>
</organism>
<feature type="active site" evidence="6">
    <location>
        <position position="10"/>
    </location>
</feature>
<dbReference type="HAMAP" id="MF_01401">
    <property type="entry name" value="MsrA"/>
    <property type="match status" value="1"/>
</dbReference>
<evidence type="ECO:0000256" key="6">
    <source>
        <dbReference type="HAMAP-Rule" id="MF_01401"/>
    </source>
</evidence>
<evidence type="ECO:0000313" key="9">
    <source>
        <dbReference type="EMBL" id="PWZ74420.1"/>
    </source>
</evidence>
<dbReference type="Proteomes" id="UP000246800">
    <property type="component" value="Unassembled WGS sequence"/>
</dbReference>
<dbReference type="GO" id="GO:0008113">
    <property type="term" value="F:peptide-methionine (S)-S-oxide reductase activity"/>
    <property type="evidence" value="ECO:0007669"/>
    <property type="project" value="UniProtKB-UniRule"/>
</dbReference>
<proteinExistence type="inferred from homology"/>
<evidence type="ECO:0000256" key="2">
    <source>
        <dbReference type="ARBA" id="ARBA00023002"/>
    </source>
</evidence>
<protein>
    <recommendedName>
        <fullName evidence="6">Peptide methionine sulfoxide reductase MsrA</fullName>
        <shortName evidence="6">Protein-methionine-S-oxide reductase</shortName>
        <ecNumber evidence="6">1.8.4.11</ecNumber>
    </recommendedName>
    <alternativeName>
        <fullName evidence="6">Peptide-methionine (S)-S-oxide reductase</fullName>
        <shortName evidence="6">Peptide Met(O) reductase</shortName>
    </alternativeName>
</protein>
<evidence type="ECO:0000313" key="13">
    <source>
        <dbReference type="Proteomes" id="UP000600220"/>
    </source>
</evidence>
<dbReference type="Gene3D" id="3.30.1060.10">
    <property type="entry name" value="Peptide methionine sulphoxide reductase MsrA"/>
    <property type="match status" value="1"/>
</dbReference>
<evidence type="ECO:0000256" key="3">
    <source>
        <dbReference type="ARBA" id="ARBA00024679"/>
    </source>
</evidence>
<gene>
    <name evidence="6 9" type="primary">msrA</name>
    <name evidence="9" type="ORF">DD902_08230</name>
    <name evidence="10" type="ORF">DD924_02310</name>
    <name evidence="8" type="ORF">EGV54_00930</name>
</gene>
<accession>A0A161W492</accession>
<sequence length="174" mass="19918">MALATLAGGCFWCLVKPFDTFDGVERVTSGYSGGTVENPTYEQVCTNTTGHVEAVQIEYDDNVISYDDILDIYFKTFDPTDKNGQFFDRGDSYRPVIFYHNEAQQQAALNKIDALNQSRIFSDPVVTPVEAYRNFYPAEEAHQDYYKKHPLHYAQYQRGSGRKAFIEKHWGDQA</sequence>
<comment type="similarity">
    <text evidence="1 6">Belongs to the MsrA Met sulfoxide reductase family.</text>
</comment>
<dbReference type="PANTHER" id="PTHR43774">
    <property type="entry name" value="PEPTIDE METHIONINE SULFOXIDE REDUCTASE"/>
    <property type="match status" value="1"/>
</dbReference>
<reference evidence="11 12" key="1">
    <citation type="journal article" date="2018" name="Vet. Microbiol.">
        <title>Clonal diversity and geographic distribution of methicillin-resistant Staphylococcus pseudintermedius from Australian animals: Discovery of novel sequence types.</title>
        <authorList>
            <person name="Worthing K.A."/>
            <person name="Abraham S."/>
            <person name="Coombs G.W."/>
            <person name="Pang S."/>
            <person name="Saputra S."/>
            <person name="Jordan D."/>
            <person name="Trott D.J."/>
            <person name="Norris J.M."/>
        </authorList>
    </citation>
    <scope>NUCLEOTIDE SEQUENCE [LARGE SCALE GENOMIC DNA]</scope>
    <source>
        <strain evidence="9 12">ST525 1</strain>
        <strain evidence="10 11">ST71 3</strain>
    </source>
</reference>
<dbReference type="EMBL" id="QEIV01000174">
    <property type="protein sequence ID" value="PWZ99504.1"/>
    <property type="molecule type" value="Genomic_DNA"/>
</dbReference>
<dbReference type="Pfam" id="PF01625">
    <property type="entry name" value="PMSR"/>
    <property type="match status" value="1"/>
</dbReference>
<evidence type="ECO:0000259" key="7">
    <source>
        <dbReference type="Pfam" id="PF01625"/>
    </source>
</evidence>
<feature type="domain" description="Peptide methionine sulphoxide reductase MsrA" evidence="7">
    <location>
        <begin position="4"/>
        <end position="154"/>
    </location>
</feature>
<evidence type="ECO:0000256" key="5">
    <source>
        <dbReference type="ARBA" id="ARBA00048782"/>
    </source>
</evidence>
<evidence type="ECO:0000313" key="8">
    <source>
        <dbReference type="EMBL" id="EGQ4383664.1"/>
    </source>
</evidence>
<dbReference type="InterPro" id="IPR002569">
    <property type="entry name" value="Met_Sox_Rdtase_MsrA_dom"/>
</dbReference>
<comment type="function">
    <text evidence="3 6">Has an important function as a repair enzyme for proteins that have been inactivated by oxidation. Catalyzes the reversible oxidation-reduction of methionine sulfoxide in proteins to methionine.</text>
</comment>
<evidence type="ECO:0000256" key="4">
    <source>
        <dbReference type="ARBA" id="ARBA00047806"/>
    </source>
</evidence>
<evidence type="ECO:0000313" key="12">
    <source>
        <dbReference type="Proteomes" id="UP000246800"/>
    </source>
</evidence>
<evidence type="ECO:0000313" key="10">
    <source>
        <dbReference type="EMBL" id="PWZ99504.1"/>
    </source>
</evidence>
<dbReference type="Proteomes" id="UP000600220">
    <property type="component" value="Unassembled WGS sequence"/>
</dbReference>
<dbReference type="RefSeq" id="WP_015729123.1">
    <property type="nucleotide sequence ID" value="NZ_AP019372.1"/>
</dbReference>
<dbReference type="Proteomes" id="UP000246351">
    <property type="component" value="Unassembled WGS sequence"/>
</dbReference>
<dbReference type="AlphaFoldDB" id="A0A161W492"/>
<dbReference type="NCBIfam" id="TIGR00401">
    <property type="entry name" value="msrA"/>
    <property type="match status" value="1"/>
</dbReference>
<evidence type="ECO:0000313" key="11">
    <source>
        <dbReference type="Proteomes" id="UP000246351"/>
    </source>
</evidence>
<comment type="catalytic activity">
    <reaction evidence="4 6">
        <text>L-methionyl-[protein] + [thioredoxin]-disulfide + H2O = L-methionyl-(S)-S-oxide-[protein] + [thioredoxin]-dithiol</text>
        <dbReference type="Rhea" id="RHEA:14217"/>
        <dbReference type="Rhea" id="RHEA-COMP:10698"/>
        <dbReference type="Rhea" id="RHEA-COMP:10700"/>
        <dbReference type="Rhea" id="RHEA-COMP:12313"/>
        <dbReference type="Rhea" id="RHEA-COMP:12315"/>
        <dbReference type="ChEBI" id="CHEBI:15377"/>
        <dbReference type="ChEBI" id="CHEBI:16044"/>
        <dbReference type="ChEBI" id="CHEBI:29950"/>
        <dbReference type="ChEBI" id="CHEBI:44120"/>
        <dbReference type="ChEBI" id="CHEBI:50058"/>
        <dbReference type="EC" id="1.8.4.11"/>
    </reaction>
</comment>
<comment type="catalytic activity">
    <reaction evidence="5 6">
        <text>[thioredoxin]-disulfide + L-methionine + H2O = L-methionine (S)-S-oxide + [thioredoxin]-dithiol</text>
        <dbReference type="Rhea" id="RHEA:19993"/>
        <dbReference type="Rhea" id="RHEA-COMP:10698"/>
        <dbReference type="Rhea" id="RHEA-COMP:10700"/>
        <dbReference type="ChEBI" id="CHEBI:15377"/>
        <dbReference type="ChEBI" id="CHEBI:29950"/>
        <dbReference type="ChEBI" id="CHEBI:50058"/>
        <dbReference type="ChEBI" id="CHEBI:57844"/>
        <dbReference type="ChEBI" id="CHEBI:58772"/>
        <dbReference type="EC" id="1.8.4.11"/>
    </reaction>
</comment>
<evidence type="ECO:0000256" key="1">
    <source>
        <dbReference type="ARBA" id="ARBA00005591"/>
    </source>
</evidence>
<dbReference type="InterPro" id="IPR036509">
    <property type="entry name" value="Met_Sox_Rdtase_MsrA_sf"/>
</dbReference>
<reference evidence="8 13" key="2">
    <citation type="submission" date="2018-11" db="EMBL/GenBank/DDBJ databases">
        <authorList>
            <consortium name="Veterinary Laboratory Investigation and Response Network"/>
        </authorList>
    </citation>
    <scope>NUCLEOTIDE SEQUENCE [LARGE SCALE GENOMIC DNA]</scope>
    <source>
        <strain evidence="8 13">SPSE-18-VL-LA-PA-Ryan-0021</strain>
    </source>
</reference>
<dbReference type="EMBL" id="QEIT01000037">
    <property type="protein sequence ID" value="PWZ74420.1"/>
    <property type="molecule type" value="Genomic_DNA"/>
</dbReference>
<name>A0A161W492_STAPS</name>
<keyword evidence="13" id="KW-1185">Reference proteome</keyword>
<dbReference type="EC" id="1.8.4.11" evidence="6"/>
<dbReference type="PANTHER" id="PTHR43774:SF1">
    <property type="entry name" value="PEPTIDE METHIONINE SULFOXIDE REDUCTASE MSRA 2"/>
    <property type="match status" value="1"/>
</dbReference>
<dbReference type="SUPFAM" id="SSF55068">
    <property type="entry name" value="Peptide methionine sulfoxide reductase"/>
    <property type="match status" value="1"/>
</dbReference>
<keyword evidence="2 6" id="KW-0560">Oxidoreductase</keyword>